<evidence type="ECO:0000313" key="8">
    <source>
        <dbReference type="Proteomes" id="UP000828390"/>
    </source>
</evidence>
<dbReference type="InterPro" id="IPR006208">
    <property type="entry name" value="Glyco_hormone_CN"/>
</dbReference>
<reference evidence="7" key="1">
    <citation type="journal article" date="2019" name="bioRxiv">
        <title>The Genome of the Zebra Mussel, Dreissena polymorpha: A Resource for Invasive Species Research.</title>
        <authorList>
            <person name="McCartney M.A."/>
            <person name="Auch B."/>
            <person name="Kono T."/>
            <person name="Mallez S."/>
            <person name="Zhang Y."/>
            <person name="Obille A."/>
            <person name="Becker A."/>
            <person name="Abrahante J.E."/>
            <person name="Garbe J."/>
            <person name="Badalamenti J.P."/>
            <person name="Herman A."/>
            <person name="Mangelson H."/>
            <person name="Liachko I."/>
            <person name="Sullivan S."/>
            <person name="Sone E.D."/>
            <person name="Koren S."/>
            <person name="Silverstein K.A.T."/>
            <person name="Beckman K.B."/>
            <person name="Gohl D.M."/>
        </authorList>
    </citation>
    <scope>NUCLEOTIDE SEQUENCE</scope>
    <source>
        <strain evidence="7">Duluth1</strain>
        <tissue evidence="7">Whole animal</tissue>
    </source>
</reference>
<keyword evidence="8" id="KW-1185">Reference proteome</keyword>
<keyword evidence="3" id="KW-0964">Secreted</keyword>
<accession>A0A9D4KWJ6</accession>
<keyword evidence="5" id="KW-0472">Membrane</keyword>
<dbReference type="GO" id="GO:0005615">
    <property type="term" value="C:extracellular space"/>
    <property type="evidence" value="ECO:0007669"/>
    <property type="project" value="TreeGrafter"/>
</dbReference>
<comment type="subcellular location">
    <subcellularLocation>
        <location evidence="1">Secreted</location>
    </subcellularLocation>
</comment>
<dbReference type="Proteomes" id="UP000828390">
    <property type="component" value="Unassembled WGS sequence"/>
</dbReference>
<protein>
    <recommendedName>
        <fullName evidence="6">Glycoprotein hormone subunit beta domain-containing protein</fullName>
    </recommendedName>
</protein>
<dbReference type="InterPro" id="IPR001545">
    <property type="entry name" value="Gonadotropin_bsu"/>
</dbReference>
<dbReference type="Gene3D" id="2.10.90.10">
    <property type="entry name" value="Cystine-knot cytokines"/>
    <property type="match status" value="1"/>
</dbReference>
<dbReference type="EMBL" id="JAIWYP010000003">
    <property type="protein sequence ID" value="KAH3846326.1"/>
    <property type="molecule type" value="Genomic_DNA"/>
</dbReference>
<feature type="domain" description="Glycoprotein hormone subunit beta" evidence="6">
    <location>
        <begin position="90"/>
        <end position="166"/>
    </location>
</feature>
<comment type="similarity">
    <text evidence="2">Belongs to the glycoprotein hormones subunit beta family.</text>
</comment>
<dbReference type="PANTHER" id="PTHR11515">
    <property type="entry name" value="GLYCOPROTEIN HORMONE BETA CHAIN"/>
    <property type="match status" value="1"/>
</dbReference>
<keyword evidence="5" id="KW-0812">Transmembrane</keyword>
<gene>
    <name evidence="7" type="ORF">DPMN_088626</name>
</gene>
<dbReference type="AlphaFoldDB" id="A0A9D4KWJ6"/>
<evidence type="ECO:0000256" key="1">
    <source>
        <dbReference type="ARBA" id="ARBA00004613"/>
    </source>
</evidence>
<comment type="caution">
    <text evidence="7">The sequence shown here is derived from an EMBL/GenBank/DDBJ whole genome shotgun (WGS) entry which is preliminary data.</text>
</comment>
<dbReference type="GO" id="GO:0005737">
    <property type="term" value="C:cytoplasm"/>
    <property type="evidence" value="ECO:0007669"/>
    <property type="project" value="TreeGrafter"/>
</dbReference>
<dbReference type="InterPro" id="IPR029034">
    <property type="entry name" value="Cystine-knot_cytokine"/>
</dbReference>
<organism evidence="7 8">
    <name type="scientific">Dreissena polymorpha</name>
    <name type="common">Zebra mussel</name>
    <name type="synonym">Mytilus polymorpha</name>
    <dbReference type="NCBI Taxonomy" id="45954"/>
    <lineage>
        <taxon>Eukaryota</taxon>
        <taxon>Metazoa</taxon>
        <taxon>Spiralia</taxon>
        <taxon>Lophotrochozoa</taxon>
        <taxon>Mollusca</taxon>
        <taxon>Bivalvia</taxon>
        <taxon>Autobranchia</taxon>
        <taxon>Heteroconchia</taxon>
        <taxon>Euheterodonta</taxon>
        <taxon>Imparidentia</taxon>
        <taxon>Neoheterodontei</taxon>
        <taxon>Myida</taxon>
        <taxon>Dreissenoidea</taxon>
        <taxon>Dreissenidae</taxon>
        <taxon>Dreissena</taxon>
    </lineage>
</organism>
<dbReference type="PANTHER" id="PTHR11515:SF13">
    <property type="entry name" value="GLYCOPROTEIN HORMONE BETA 5, ISOFORM A"/>
    <property type="match status" value="1"/>
</dbReference>
<proteinExistence type="inferred from homology"/>
<dbReference type="SUPFAM" id="SSF57501">
    <property type="entry name" value="Cystine-knot cytokines"/>
    <property type="match status" value="1"/>
</dbReference>
<dbReference type="CDD" id="cd00069">
    <property type="entry name" value="GHB_like"/>
    <property type="match status" value="1"/>
</dbReference>
<keyword evidence="5" id="KW-1133">Transmembrane helix</keyword>
<dbReference type="GO" id="GO:0007186">
    <property type="term" value="P:G protein-coupled receptor signaling pathway"/>
    <property type="evidence" value="ECO:0007669"/>
    <property type="project" value="TreeGrafter"/>
</dbReference>
<sequence length="169" mass="18978">MDKILRSKVKGAIGILALSENTPCILKSPVQSINTILRLITCLLVVIACVSTVNGSVNLQTMLKCVPREYSFRASKPYRLNGQILPCFDLVTVHSCWGRCDSYEYGDYKLPFKVSHHPVCTYTVQAERRVRLRNCHPDHPDPFYDVFDATECGCSMCNPENTSCENLNG</sequence>
<evidence type="ECO:0000259" key="6">
    <source>
        <dbReference type="Pfam" id="PF00007"/>
    </source>
</evidence>
<reference evidence="7" key="2">
    <citation type="submission" date="2020-11" db="EMBL/GenBank/DDBJ databases">
        <authorList>
            <person name="McCartney M.A."/>
            <person name="Auch B."/>
            <person name="Kono T."/>
            <person name="Mallez S."/>
            <person name="Becker A."/>
            <person name="Gohl D.M."/>
            <person name="Silverstein K.A.T."/>
            <person name="Koren S."/>
            <person name="Bechman K.B."/>
            <person name="Herman A."/>
            <person name="Abrahante J.E."/>
            <person name="Garbe J."/>
        </authorList>
    </citation>
    <scope>NUCLEOTIDE SEQUENCE</scope>
    <source>
        <strain evidence="7">Duluth1</strain>
        <tissue evidence="7">Whole animal</tissue>
    </source>
</reference>
<feature type="transmembrane region" description="Helical" evidence="5">
    <location>
        <begin position="36"/>
        <end position="57"/>
    </location>
</feature>
<keyword evidence="4" id="KW-1015">Disulfide bond</keyword>
<name>A0A9D4KWJ6_DREPO</name>
<dbReference type="GO" id="GO:0005179">
    <property type="term" value="F:hormone activity"/>
    <property type="evidence" value="ECO:0007669"/>
    <property type="project" value="InterPro"/>
</dbReference>
<evidence type="ECO:0000256" key="4">
    <source>
        <dbReference type="ARBA" id="ARBA00023157"/>
    </source>
</evidence>
<evidence type="ECO:0000256" key="3">
    <source>
        <dbReference type="ARBA" id="ARBA00022525"/>
    </source>
</evidence>
<evidence type="ECO:0000313" key="7">
    <source>
        <dbReference type="EMBL" id="KAH3846326.1"/>
    </source>
</evidence>
<evidence type="ECO:0000256" key="2">
    <source>
        <dbReference type="ARBA" id="ARBA00006552"/>
    </source>
</evidence>
<dbReference type="Pfam" id="PF00007">
    <property type="entry name" value="Cys_knot"/>
    <property type="match status" value="1"/>
</dbReference>
<evidence type="ECO:0000256" key="5">
    <source>
        <dbReference type="SAM" id="Phobius"/>
    </source>
</evidence>
<dbReference type="OrthoDB" id="10006958at2759"/>